<dbReference type="CDD" id="cd17321">
    <property type="entry name" value="MFS_MMR_MDR_like"/>
    <property type="match status" value="1"/>
</dbReference>
<name>A0A3N1L7V0_9PROT</name>
<feature type="transmembrane region" description="Helical" evidence="6">
    <location>
        <begin position="224"/>
        <end position="244"/>
    </location>
</feature>
<proteinExistence type="predicted"/>
<evidence type="ECO:0000313" key="9">
    <source>
        <dbReference type="Proteomes" id="UP000278222"/>
    </source>
</evidence>
<feature type="transmembrane region" description="Helical" evidence="6">
    <location>
        <begin position="143"/>
        <end position="163"/>
    </location>
</feature>
<dbReference type="RefSeq" id="WP_123690143.1">
    <property type="nucleotide sequence ID" value="NZ_AP019700.1"/>
</dbReference>
<comment type="caution">
    <text evidence="8">The sequence shown here is derived from an EMBL/GenBank/DDBJ whole genome shotgun (WGS) entry which is preliminary data.</text>
</comment>
<feature type="transmembrane region" description="Helical" evidence="6">
    <location>
        <begin position="201"/>
        <end position="218"/>
    </location>
</feature>
<dbReference type="PRINTS" id="PR01036">
    <property type="entry name" value="TCRTETB"/>
</dbReference>
<evidence type="ECO:0000313" key="8">
    <source>
        <dbReference type="EMBL" id="ROP90743.1"/>
    </source>
</evidence>
<feature type="transmembrane region" description="Helical" evidence="6">
    <location>
        <begin position="169"/>
        <end position="189"/>
    </location>
</feature>
<reference evidence="8 9" key="1">
    <citation type="submission" date="2018-11" db="EMBL/GenBank/DDBJ databases">
        <title>Genomic Encyclopedia of Type Strains, Phase IV (KMG-IV): sequencing the most valuable type-strain genomes for metagenomic binning, comparative biology and taxonomic classification.</title>
        <authorList>
            <person name="Goeker M."/>
        </authorList>
    </citation>
    <scope>NUCLEOTIDE SEQUENCE [LARGE SCALE GENOMIC DNA]</scope>
    <source>
        <strain evidence="8 9">DSM 5900</strain>
    </source>
</reference>
<evidence type="ECO:0000256" key="4">
    <source>
        <dbReference type="ARBA" id="ARBA00022989"/>
    </source>
</evidence>
<dbReference type="OrthoDB" id="9812221at2"/>
<evidence type="ECO:0000256" key="6">
    <source>
        <dbReference type="SAM" id="Phobius"/>
    </source>
</evidence>
<dbReference type="InterPro" id="IPR011701">
    <property type="entry name" value="MFS"/>
</dbReference>
<dbReference type="PROSITE" id="PS50850">
    <property type="entry name" value="MFS"/>
    <property type="match status" value="1"/>
</dbReference>
<keyword evidence="2" id="KW-0813">Transport</keyword>
<keyword evidence="9" id="KW-1185">Reference proteome</keyword>
<dbReference type="EMBL" id="RJKX01000014">
    <property type="protein sequence ID" value="ROP90743.1"/>
    <property type="molecule type" value="Genomic_DNA"/>
</dbReference>
<dbReference type="Gene3D" id="1.20.1250.20">
    <property type="entry name" value="MFS general substrate transporter like domains"/>
    <property type="match status" value="1"/>
</dbReference>
<feature type="transmembrane region" description="Helical" evidence="6">
    <location>
        <begin position="301"/>
        <end position="319"/>
    </location>
</feature>
<dbReference type="PANTHER" id="PTHR42718:SF9">
    <property type="entry name" value="MAJOR FACILITATOR SUPERFAMILY MULTIDRUG TRANSPORTER MFSC"/>
    <property type="match status" value="1"/>
</dbReference>
<protein>
    <submittedName>
        <fullName evidence="8">DHA2 family multidrug resistance protein-like MFS transporter</fullName>
    </submittedName>
</protein>
<feature type="transmembrane region" description="Helical" evidence="6">
    <location>
        <begin position="424"/>
        <end position="447"/>
    </location>
</feature>
<feature type="transmembrane region" description="Helical" evidence="6">
    <location>
        <begin position="359"/>
        <end position="380"/>
    </location>
</feature>
<accession>A0A3N1L7V0</accession>
<dbReference type="PANTHER" id="PTHR42718">
    <property type="entry name" value="MAJOR FACILITATOR SUPERFAMILY MULTIDRUG TRANSPORTER MFSC"/>
    <property type="match status" value="1"/>
</dbReference>
<dbReference type="InterPro" id="IPR036259">
    <property type="entry name" value="MFS_trans_sf"/>
</dbReference>
<evidence type="ECO:0000256" key="1">
    <source>
        <dbReference type="ARBA" id="ARBA00004141"/>
    </source>
</evidence>
<keyword evidence="3 6" id="KW-0812">Transmembrane</keyword>
<dbReference type="SUPFAM" id="SSF103473">
    <property type="entry name" value="MFS general substrate transporter"/>
    <property type="match status" value="1"/>
</dbReference>
<organism evidence="8 9">
    <name type="scientific">Stella humosa</name>
    <dbReference type="NCBI Taxonomy" id="94"/>
    <lineage>
        <taxon>Bacteria</taxon>
        <taxon>Pseudomonadati</taxon>
        <taxon>Pseudomonadota</taxon>
        <taxon>Alphaproteobacteria</taxon>
        <taxon>Rhodospirillales</taxon>
        <taxon>Stellaceae</taxon>
        <taxon>Stella</taxon>
    </lineage>
</organism>
<dbReference type="InterPro" id="IPR020846">
    <property type="entry name" value="MFS_dom"/>
</dbReference>
<feature type="transmembrane region" description="Helical" evidence="6">
    <location>
        <begin position="81"/>
        <end position="99"/>
    </location>
</feature>
<feature type="transmembrane region" description="Helical" evidence="6">
    <location>
        <begin position="111"/>
        <end position="131"/>
    </location>
</feature>
<keyword evidence="5 6" id="KW-0472">Membrane</keyword>
<dbReference type="GO" id="GO:0022857">
    <property type="term" value="F:transmembrane transporter activity"/>
    <property type="evidence" value="ECO:0007669"/>
    <property type="project" value="InterPro"/>
</dbReference>
<feature type="transmembrane region" description="Helical" evidence="6">
    <location>
        <begin position="14"/>
        <end position="32"/>
    </location>
</feature>
<evidence type="ECO:0000256" key="3">
    <source>
        <dbReference type="ARBA" id="ARBA00022692"/>
    </source>
</evidence>
<dbReference type="Pfam" id="PF07690">
    <property type="entry name" value="MFS_1"/>
    <property type="match status" value="1"/>
</dbReference>
<sequence>MDATDGLPPRERRWAVFSLALAISLVVVDMALSNVALPTIARDLGVSPSSSIWIVNAYQVAVTVSLLPLAALGDIIGYRRIYVGGLILFTACALISATADSLPVLVASRLVQGFGAAGVMSVNTALVRFVYPRAKLGQGVGMNSLVVATASAAGPTIAAAVLSFTTWPWLFAIAIPFGLTALLFAVLFLPGGSGSGHRFDILSAVLSVATLGLLLAAVDGLAHGGGVLVLLPLGGSALAGWLFVRRQRGLPMPMLPVELFARPAFSLSVATAIAAYMAQSLAIVSLPFYFIAVAGRTQVEAGLLMTAWPIAVAAVAPFSGRLADRYPVGLLAGIGLAAMASGLFLLAMLPPSPTAADVAWRMAICGLGFGFFQAPNNRAILASVPRERSGAAGGVLSTSRLLGQTSGAALVAVIFGIVGTQPGAGHGAVVALAVGSCCAGLAALVSLTRLGGFARRGE</sequence>
<feature type="transmembrane region" description="Helical" evidence="6">
    <location>
        <begin position="401"/>
        <end position="418"/>
    </location>
</feature>
<comment type="subcellular location">
    <subcellularLocation>
        <location evidence="1">Membrane</location>
        <topology evidence="1">Multi-pass membrane protein</topology>
    </subcellularLocation>
</comment>
<dbReference type="GO" id="GO:0016020">
    <property type="term" value="C:membrane"/>
    <property type="evidence" value="ECO:0007669"/>
    <property type="project" value="UniProtKB-SubCell"/>
</dbReference>
<dbReference type="AlphaFoldDB" id="A0A3N1L7V0"/>
<evidence type="ECO:0000256" key="2">
    <source>
        <dbReference type="ARBA" id="ARBA00022448"/>
    </source>
</evidence>
<gene>
    <name evidence="8" type="ORF">EDC65_2601</name>
</gene>
<dbReference type="Gene3D" id="1.20.1720.10">
    <property type="entry name" value="Multidrug resistance protein D"/>
    <property type="match status" value="1"/>
</dbReference>
<feature type="transmembrane region" description="Helical" evidence="6">
    <location>
        <begin position="52"/>
        <end position="72"/>
    </location>
</feature>
<feature type="domain" description="Major facilitator superfamily (MFS) profile" evidence="7">
    <location>
        <begin position="15"/>
        <end position="454"/>
    </location>
</feature>
<dbReference type="Proteomes" id="UP000278222">
    <property type="component" value="Unassembled WGS sequence"/>
</dbReference>
<feature type="transmembrane region" description="Helical" evidence="6">
    <location>
        <begin position="265"/>
        <end position="289"/>
    </location>
</feature>
<evidence type="ECO:0000259" key="7">
    <source>
        <dbReference type="PROSITE" id="PS50850"/>
    </source>
</evidence>
<keyword evidence="4 6" id="KW-1133">Transmembrane helix</keyword>
<evidence type="ECO:0000256" key="5">
    <source>
        <dbReference type="ARBA" id="ARBA00023136"/>
    </source>
</evidence>
<feature type="transmembrane region" description="Helical" evidence="6">
    <location>
        <begin position="326"/>
        <end position="347"/>
    </location>
</feature>